<evidence type="ECO:0000313" key="5">
    <source>
        <dbReference type="Proteomes" id="UP000327157"/>
    </source>
</evidence>
<evidence type="ECO:0000256" key="2">
    <source>
        <dbReference type="ARBA" id="ARBA00022737"/>
    </source>
</evidence>
<feature type="repeat" description="PPR" evidence="3">
    <location>
        <begin position="287"/>
        <end position="321"/>
    </location>
</feature>
<dbReference type="PROSITE" id="PS51375">
    <property type="entry name" value="PPR"/>
    <property type="match status" value="9"/>
</dbReference>
<reference evidence="4 5" key="1">
    <citation type="submission" date="2019-09" db="EMBL/GenBank/DDBJ databases">
        <authorList>
            <person name="Ou C."/>
        </authorList>
    </citation>
    <scope>NUCLEOTIDE SEQUENCE [LARGE SCALE GENOMIC DNA]</scope>
    <source>
        <strain evidence="4">S2</strain>
        <tissue evidence="4">Leaf</tissue>
    </source>
</reference>
<feature type="repeat" description="PPR" evidence="3">
    <location>
        <begin position="378"/>
        <end position="412"/>
    </location>
</feature>
<dbReference type="PANTHER" id="PTHR47447">
    <property type="entry name" value="OS03G0856100 PROTEIN"/>
    <property type="match status" value="1"/>
</dbReference>
<feature type="repeat" description="PPR" evidence="3">
    <location>
        <begin position="468"/>
        <end position="502"/>
    </location>
</feature>
<evidence type="ECO:0000256" key="3">
    <source>
        <dbReference type="PROSITE-ProRule" id="PRU00708"/>
    </source>
</evidence>
<keyword evidence="2" id="KW-0677">Repeat</keyword>
<feature type="repeat" description="PPR" evidence="3">
    <location>
        <begin position="503"/>
        <end position="537"/>
    </location>
</feature>
<dbReference type="OrthoDB" id="185373at2759"/>
<gene>
    <name evidence="4" type="ORF">D8674_024167</name>
</gene>
<feature type="repeat" description="PPR" evidence="3">
    <location>
        <begin position="113"/>
        <end position="147"/>
    </location>
</feature>
<dbReference type="Pfam" id="PF12854">
    <property type="entry name" value="PPR_1"/>
    <property type="match status" value="3"/>
</dbReference>
<sequence>MVDFPKSLPPKRVPKLLEAEKNPPAAFALLDSVTRHPNYNHSPDVFHHILRRLVDPKLVVHIDRVVELIRTQKRKCPEDVALTVIKAYTKNSMPDKALAVFQQMEEIFGCAPGVRSYNSLLNAFIESNQWDRAEKFFAYFETVDLEPNLQTYNVLIKVSCKKKQFEKAKRLLNWIWEKGLEPDVFSYGTLINGLAKGGKLSDALDVYNILIERFLRKGDSVSANEIWERLVKDSEVYPNVITYNVVVNGLRKCGKTNDRGPDFFLLVKVDEAISVWRLMCEKACVADTTTYGVLVHGLCKNGYLNKALQILKEAENARADLEAFAYSSTINGLCREGILDEAARLVGKMDKCGYELTSKLEDAILFFRGMCTKVCSPIVLSYNTLINGLCKAERFSNAYVFVREMLEKGWKPDKIGMALNMWHQALDKGFEPDVTMHNIVIHGLCSAGKAEDALQFYFQMGRWNCIPNLVTYNTLMEGFYKIRDCEKASEVWAHLLKDGLRPDTITYNVTLKGFCSCSRISNAIRFLEKALHLGILPASITWYILVRAVLGKVPLLTLGS</sequence>
<keyword evidence="5" id="KW-1185">Reference proteome</keyword>
<comment type="caution">
    <text evidence="4">The sequence shown here is derived from an EMBL/GenBank/DDBJ whole genome shotgun (WGS) entry which is preliminary data.</text>
</comment>
<organism evidence="4 5">
    <name type="scientific">Pyrus ussuriensis x Pyrus communis</name>
    <dbReference type="NCBI Taxonomy" id="2448454"/>
    <lineage>
        <taxon>Eukaryota</taxon>
        <taxon>Viridiplantae</taxon>
        <taxon>Streptophyta</taxon>
        <taxon>Embryophyta</taxon>
        <taxon>Tracheophyta</taxon>
        <taxon>Spermatophyta</taxon>
        <taxon>Magnoliopsida</taxon>
        <taxon>eudicotyledons</taxon>
        <taxon>Gunneridae</taxon>
        <taxon>Pentapetalae</taxon>
        <taxon>rosids</taxon>
        <taxon>fabids</taxon>
        <taxon>Rosales</taxon>
        <taxon>Rosaceae</taxon>
        <taxon>Amygdaloideae</taxon>
        <taxon>Maleae</taxon>
        <taxon>Pyrus</taxon>
    </lineage>
</organism>
<feature type="repeat" description="PPR" evidence="3">
    <location>
        <begin position="148"/>
        <end position="182"/>
    </location>
</feature>
<dbReference type="NCBIfam" id="TIGR00756">
    <property type="entry name" value="PPR"/>
    <property type="match status" value="9"/>
</dbReference>
<dbReference type="InterPro" id="IPR011990">
    <property type="entry name" value="TPR-like_helical_dom_sf"/>
</dbReference>
<name>A0A5N5H270_9ROSA</name>
<reference evidence="4 5" key="3">
    <citation type="submission" date="2019-11" db="EMBL/GenBank/DDBJ databases">
        <title>A de novo genome assembly of a pear dwarfing rootstock.</title>
        <authorList>
            <person name="Wang F."/>
            <person name="Wang J."/>
            <person name="Li S."/>
            <person name="Zhang Y."/>
            <person name="Fang M."/>
            <person name="Ma L."/>
            <person name="Zhao Y."/>
            <person name="Jiang S."/>
        </authorList>
    </citation>
    <scope>NUCLEOTIDE SEQUENCE [LARGE SCALE GENOMIC DNA]</scope>
    <source>
        <strain evidence="4">S2</strain>
        <tissue evidence="4">Leaf</tissue>
    </source>
</reference>
<feature type="repeat" description="PPR" evidence="3">
    <location>
        <begin position="322"/>
        <end position="356"/>
    </location>
</feature>
<feature type="repeat" description="PPR" evidence="3">
    <location>
        <begin position="183"/>
        <end position="217"/>
    </location>
</feature>
<evidence type="ECO:0000256" key="1">
    <source>
        <dbReference type="ARBA" id="ARBA00007626"/>
    </source>
</evidence>
<reference evidence="5" key="2">
    <citation type="submission" date="2019-10" db="EMBL/GenBank/DDBJ databases">
        <title>A de novo genome assembly of a pear dwarfing rootstock.</title>
        <authorList>
            <person name="Wang F."/>
            <person name="Wang J."/>
            <person name="Li S."/>
            <person name="Zhang Y."/>
            <person name="Fang M."/>
            <person name="Ma L."/>
            <person name="Zhao Y."/>
            <person name="Jiang S."/>
        </authorList>
    </citation>
    <scope>NUCLEOTIDE SEQUENCE [LARGE SCALE GENOMIC DNA]</scope>
</reference>
<accession>A0A5N5H270</accession>
<feature type="repeat" description="PPR" evidence="3">
    <location>
        <begin position="433"/>
        <end position="467"/>
    </location>
</feature>
<proteinExistence type="inferred from homology"/>
<comment type="similarity">
    <text evidence="1">Belongs to the PPR family. P subfamily.</text>
</comment>
<dbReference type="Proteomes" id="UP000327157">
    <property type="component" value="Chromosome 4"/>
</dbReference>
<dbReference type="InterPro" id="IPR002885">
    <property type="entry name" value="PPR_rpt"/>
</dbReference>
<dbReference type="AlphaFoldDB" id="A0A5N5H270"/>
<dbReference type="EMBL" id="SMOL01000231">
    <property type="protein sequence ID" value="KAB2621985.1"/>
    <property type="molecule type" value="Genomic_DNA"/>
</dbReference>
<dbReference type="Pfam" id="PF13812">
    <property type="entry name" value="PPR_3"/>
    <property type="match status" value="1"/>
</dbReference>
<evidence type="ECO:0000313" key="4">
    <source>
        <dbReference type="EMBL" id="KAB2621985.1"/>
    </source>
</evidence>
<dbReference type="Pfam" id="PF13041">
    <property type="entry name" value="PPR_2"/>
    <property type="match status" value="2"/>
</dbReference>
<dbReference type="Pfam" id="PF01535">
    <property type="entry name" value="PPR"/>
    <property type="match status" value="3"/>
</dbReference>
<protein>
    <submittedName>
        <fullName evidence="4">Pentatricopeptide repeat-containing protein</fullName>
    </submittedName>
</protein>
<dbReference type="Gene3D" id="1.25.40.10">
    <property type="entry name" value="Tetratricopeptide repeat domain"/>
    <property type="match status" value="5"/>
</dbReference>
<dbReference type="PANTHER" id="PTHR47447:SF28">
    <property type="entry name" value="PENTACOTRIPEPTIDE-REPEAT REGION OF PRORP DOMAIN-CONTAINING PROTEIN"/>
    <property type="match status" value="1"/>
</dbReference>